<accession>A0AC35GQI2</accession>
<dbReference type="Proteomes" id="UP000887580">
    <property type="component" value="Unplaced"/>
</dbReference>
<evidence type="ECO:0000313" key="2">
    <source>
        <dbReference type="WBParaSite" id="PS1159_v2.g75.t1"/>
    </source>
</evidence>
<name>A0AC35GQI2_9BILA</name>
<reference evidence="2" key="1">
    <citation type="submission" date="2022-11" db="UniProtKB">
        <authorList>
            <consortium name="WormBaseParasite"/>
        </authorList>
    </citation>
    <scope>IDENTIFICATION</scope>
</reference>
<protein>
    <submittedName>
        <fullName evidence="2">Uncharacterized protein</fullName>
    </submittedName>
</protein>
<evidence type="ECO:0000313" key="1">
    <source>
        <dbReference type="Proteomes" id="UP000887580"/>
    </source>
</evidence>
<proteinExistence type="predicted"/>
<sequence length="413" mass="47370">KFNISLKLQGIVLLVIAGENVAVVNEFQFTENGYENIRFDNVVINVKENVKENLQSIRDKICGSSKPQKILVIYKNGGKSTADFLRKKIIKSKNVFMSGTDVGSSNDKFVIEWSKWLLDKSNTKYYVIPRCGKMFSLFAQSEKVSLITVDVTEKVPLEKSANVSKVNGYVMVTYDNFLKKREYACLLKMEDDCHRMKIAMTVDAESFPIINYTLSEILIVTQLPETLNKKVANKIPIIGFYDDCSVICVFNEKENCYKFLDAWNGKYGKPLVMSFDSAKPLLCSNVYGNKKLKRTSFVYDLIKIMSMSEDNIQVDERWPFIVIKNDKNSVLIEYENCKGERKTATPTFLMAMLLKEHLNEIKNETGQNYTEFGFYCFHDFTEDEKMNVAEQLSQSFNLMKLQCTVGIFPPNSD</sequence>
<dbReference type="WBParaSite" id="PS1159_v2.g75.t1">
    <property type="protein sequence ID" value="PS1159_v2.g75.t1"/>
    <property type="gene ID" value="PS1159_v2.g75"/>
</dbReference>
<organism evidence="1 2">
    <name type="scientific">Panagrolaimus sp. PS1159</name>
    <dbReference type="NCBI Taxonomy" id="55785"/>
    <lineage>
        <taxon>Eukaryota</taxon>
        <taxon>Metazoa</taxon>
        <taxon>Ecdysozoa</taxon>
        <taxon>Nematoda</taxon>
        <taxon>Chromadorea</taxon>
        <taxon>Rhabditida</taxon>
        <taxon>Tylenchina</taxon>
        <taxon>Panagrolaimomorpha</taxon>
        <taxon>Panagrolaimoidea</taxon>
        <taxon>Panagrolaimidae</taxon>
        <taxon>Panagrolaimus</taxon>
    </lineage>
</organism>